<evidence type="ECO:0000259" key="2">
    <source>
        <dbReference type="Pfam" id="PF24883"/>
    </source>
</evidence>
<dbReference type="eggNOG" id="ENOG502SMA9">
    <property type="taxonomic scope" value="Eukaryota"/>
</dbReference>
<dbReference type="InterPro" id="IPR056884">
    <property type="entry name" value="NPHP3-like_N"/>
</dbReference>
<organism evidence="3 4">
    <name type="scientific">Fusarium vanettenii (strain ATCC MYA-4622 / CBS 123669 / FGSC 9596 / NRRL 45880 / 77-13-4)</name>
    <name type="common">Fusarium solani subsp. pisi</name>
    <dbReference type="NCBI Taxonomy" id="660122"/>
    <lineage>
        <taxon>Eukaryota</taxon>
        <taxon>Fungi</taxon>
        <taxon>Dikarya</taxon>
        <taxon>Ascomycota</taxon>
        <taxon>Pezizomycotina</taxon>
        <taxon>Sordariomycetes</taxon>
        <taxon>Hypocreomycetidae</taxon>
        <taxon>Hypocreales</taxon>
        <taxon>Nectriaceae</taxon>
        <taxon>Fusarium</taxon>
        <taxon>Fusarium solani species complex</taxon>
        <taxon>Fusarium vanettenii</taxon>
    </lineage>
</organism>
<dbReference type="RefSeq" id="XP_003042066.1">
    <property type="nucleotide sequence ID" value="XM_003042020.1"/>
</dbReference>
<evidence type="ECO:0000256" key="1">
    <source>
        <dbReference type="ARBA" id="ARBA00022737"/>
    </source>
</evidence>
<dbReference type="Gene3D" id="3.40.50.300">
    <property type="entry name" value="P-loop containing nucleotide triphosphate hydrolases"/>
    <property type="match status" value="1"/>
</dbReference>
<dbReference type="OMA" id="GQGIFHI"/>
<feature type="domain" description="Nephrocystin 3-like N-terminal" evidence="2">
    <location>
        <begin position="103"/>
        <end position="281"/>
    </location>
</feature>
<keyword evidence="4" id="KW-1185">Reference proteome</keyword>
<dbReference type="EMBL" id="GG698929">
    <property type="protein sequence ID" value="EEU36353.1"/>
    <property type="molecule type" value="Genomic_DNA"/>
</dbReference>
<dbReference type="GeneID" id="9674402"/>
<dbReference type="InterPro" id="IPR027417">
    <property type="entry name" value="P-loop_NTPase"/>
</dbReference>
<feature type="non-terminal residue" evidence="3">
    <location>
        <position position="358"/>
    </location>
</feature>
<dbReference type="Pfam" id="PF24883">
    <property type="entry name" value="NPHP3_N"/>
    <property type="match status" value="1"/>
</dbReference>
<dbReference type="VEuPathDB" id="FungiDB:NECHADRAFT_52696"/>
<dbReference type="AlphaFoldDB" id="C7ZHW6"/>
<dbReference type="SUPFAM" id="SSF52540">
    <property type="entry name" value="P-loop containing nucleoside triphosphate hydrolases"/>
    <property type="match status" value="1"/>
</dbReference>
<dbReference type="HOGENOM" id="CLU_002341_7_2_1"/>
<sequence>MVQQDSSKLEQLQTHMKQLQKGVEAQVIGEEALKQLRLVLGIHDKALSAIYQDRILRSLQFEKIHLRDNGVQDPYENTFKWILEDDEGIMSHDFQEDRKRHSRDMFLTWLSSGSGIFHISGKLGSGKSTLMRYLSTHSLTRIEIGKWAGDRTLVLASFFFWKPGSELQKSLQGLFRSLLYDVLTACPDLIRDTLPEYWRLAEQAPWQIQTRFNIPSCTVNSALQNVFSDVRLYRGHRFCFFIDGLDEYEGTDGQDPTHLVALLKSWVKDSHGCLKLCVSSREHNVFMNALSKDQRLRLHELTLFDMQEYVAGHLKDMPSDTLSEHLRNDLITSIPEKADGIFLWTILVVRTIRRKIED</sequence>
<dbReference type="KEGG" id="nhe:NECHADRAFT_52696"/>
<accession>C7ZHW6</accession>
<evidence type="ECO:0000313" key="4">
    <source>
        <dbReference type="Proteomes" id="UP000005206"/>
    </source>
</evidence>
<feature type="non-terminal residue" evidence="3">
    <location>
        <position position="1"/>
    </location>
</feature>
<dbReference type="OrthoDB" id="443402at2759"/>
<reference evidence="3 4" key="1">
    <citation type="journal article" date="2009" name="PLoS Genet.">
        <title>The genome of Nectria haematococca: contribution of supernumerary chromosomes to gene expansion.</title>
        <authorList>
            <person name="Coleman J.J."/>
            <person name="Rounsley S.D."/>
            <person name="Rodriguez-Carres M."/>
            <person name="Kuo A."/>
            <person name="Wasmann C.C."/>
            <person name="Grimwood J."/>
            <person name="Schmutz J."/>
            <person name="Taga M."/>
            <person name="White G.J."/>
            <person name="Zhou S."/>
            <person name="Schwartz D.C."/>
            <person name="Freitag M."/>
            <person name="Ma L.J."/>
            <person name="Danchin E.G."/>
            <person name="Henrissat B."/>
            <person name="Coutinho P.M."/>
            <person name="Nelson D.R."/>
            <person name="Straney D."/>
            <person name="Napoli C.A."/>
            <person name="Barker B.M."/>
            <person name="Gribskov M."/>
            <person name="Rep M."/>
            <person name="Kroken S."/>
            <person name="Molnar I."/>
            <person name="Rensing C."/>
            <person name="Kennell J.C."/>
            <person name="Zamora J."/>
            <person name="Farman M.L."/>
            <person name="Selker E.U."/>
            <person name="Salamov A."/>
            <person name="Shapiro H."/>
            <person name="Pangilinan J."/>
            <person name="Lindquist E."/>
            <person name="Lamers C."/>
            <person name="Grigoriev I.V."/>
            <person name="Geiser D.M."/>
            <person name="Covert S.F."/>
            <person name="Temporini E."/>
            <person name="Vanetten H.D."/>
        </authorList>
    </citation>
    <scope>NUCLEOTIDE SEQUENCE [LARGE SCALE GENOMIC DNA]</scope>
    <source>
        <strain evidence="4">ATCC MYA-4622 / CBS 123669 / FGSC 9596 / NRRL 45880 / 77-13-4</strain>
    </source>
</reference>
<gene>
    <name evidence="3" type="ORF">NECHADRAFT_52696</name>
</gene>
<dbReference type="PANTHER" id="PTHR10039">
    <property type="entry name" value="AMELOGENIN"/>
    <property type="match status" value="1"/>
</dbReference>
<proteinExistence type="predicted"/>
<dbReference type="Proteomes" id="UP000005206">
    <property type="component" value="Chromosome 11"/>
</dbReference>
<evidence type="ECO:0000313" key="3">
    <source>
        <dbReference type="EMBL" id="EEU36353.1"/>
    </source>
</evidence>
<name>C7ZHW6_FUSV7</name>
<protein>
    <recommendedName>
        <fullName evidence="2">Nephrocystin 3-like N-terminal domain-containing protein</fullName>
    </recommendedName>
</protein>
<dbReference type="PANTHER" id="PTHR10039:SF5">
    <property type="entry name" value="NACHT DOMAIN-CONTAINING PROTEIN"/>
    <property type="match status" value="1"/>
</dbReference>
<dbReference type="InParanoid" id="C7ZHW6"/>
<keyword evidence="1" id="KW-0677">Repeat</keyword>